<feature type="region of interest" description="Disordered" evidence="9">
    <location>
        <begin position="407"/>
        <end position="430"/>
    </location>
</feature>
<evidence type="ECO:0000256" key="7">
    <source>
        <dbReference type="ARBA" id="ARBA00023136"/>
    </source>
</evidence>
<keyword evidence="2" id="KW-0813">Transport</keyword>
<dbReference type="InterPro" id="IPR011990">
    <property type="entry name" value="TPR-like_helical_dom_sf"/>
</dbReference>
<sequence length="1015" mass="113835">MEVAAHVFNIQLGTKSRQSAIMRASTKLISSAHPTLNFAHQTLESFTWNTILRFHVQASVRTHPPISVYLRMRYHGVKPDFHTFPFLLQSFHSQPHLVSGKQIHTQIHHFGLVHDSFVQTSLINMYSSCGNFSFARQIFDEIAQPDLPSWNSIINASVKVGLVDVARGLFDVMPERNVITWSCMINGFVKCGEYKEALALFREMQMLEVRDVKPNEFTMSSVLSACGRLGALEHGKWAHAYIEKCEMKIDIVLGTSLIDMYAKCGSIDRARLVFDNLGSNKDVMAWSAMISGLAMHGYGEEGLELFSKMVNQGLRPNNVTFLAVLYACVHGGLPLIVPDVELPRKSCITSCGIFRMSNNIGICCSNLKLPACYVMDYKLWVSTSYYYETVVEGAPWNIAFLTCRSHKSPENSENKKKQKRTQGSVGTPPIVGESPVNSLGLLIGTRLQICLMLFQSSLVTVDQTDNDPILPGKKPMALETNYQSGWSRFGLLNILASEKCESYLVFRGETGLSVGFRTFLYFLGLAYCFIGLSAITGRFFRSMENVVKHSRKVVEIDPYSNTEVIRYEKVWNYTIADISLLAFGTSFPQISLATIDAIRNIGNLYAGGLGPGTLVGSAAFDLFPIHAVCVVVPKAGELKKISDLGVWLVELFWSFWAYVWLYIILEVWTPNVITLWEALLTVLQYGLLLTHAYAQDKRWPYLSLPIERTERPEEWVPEEATSDKHQHNAYEEYSEIVQVSEEDSRNIVDIFSIHSPVGTDPVYQKVPETDEAAESSNNYSLSEKDLDVVALWKQQFVDAIMLERPESRKLINSHLRLARISWQLFLVPWRLLFAFVPPYHIAHGWIAFICSLLFISGIAYIVTQLTDLISCVTGINAYVIAFTALAAGTSWPDLVASKIAAERQITADSAIANITCSNSVNIYVGIGVPWLIDTAYNFFAYREPLRVQDAAGLSFSLLVFFSTSVGCIAVLVYRRLTLGAELGGPRIWAWVTSVYFMFLWLIFVVLSSLRVSGII</sequence>
<feature type="transmembrane region" description="Helical" evidence="10">
    <location>
        <begin position="842"/>
        <end position="861"/>
    </location>
</feature>
<keyword evidence="13" id="KW-1185">Reference proteome</keyword>
<dbReference type="InterPro" id="IPR004837">
    <property type="entry name" value="NaCa_Exmemb"/>
</dbReference>
<dbReference type="GO" id="GO:0012505">
    <property type="term" value="C:endomembrane system"/>
    <property type="evidence" value="ECO:0007669"/>
    <property type="project" value="UniProtKB-SubCell"/>
</dbReference>
<proteinExistence type="predicted"/>
<organism evidence="12 13">
    <name type="scientific">Ricinus communis</name>
    <name type="common">Castor bean</name>
    <dbReference type="NCBI Taxonomy" id="3988"/>
    <lineage>
        <taxon>Eukaryota</taxon>
        <taxon>Viridiplantae</taxon>
        <taxon>Streptophyta</taxon>
        <taxon>Embryophyta</taxon>
        <taxon>Tracheophyta</taxon>
        <taxon>Spermatophyta</taxon>
        <taxon>Magnoliopsida</taxon>
        <taxon>eudicotyledons</taxon>
        <taxon>Gunneridae</taxon>
        <taxon>Pentapetalae</taxon>
        <taxon>rosids</taxon>
        <taxon>fabids</taxon>
        <taxon>Malpighiales</taxon>
        <taxon>Euphorbiaceae</taxon>
        <taxon>Acalyphoideae</taxon>
        <taxon>Acalypheae</taxon>
        <taxon>Ricinus</taxon>
    </lineage>
</organism>
<protein>
    <submittedName>
        <fullName evidence="12">Magnesium/proton exchanger, putative</fullName>
    </submittedName>
</protein>
<evidence type="ECO:0000256" key="2">
    <source>
        <dbReference type="ARBA" id="ARBA00022448"/>
    </source>
</evidence>
<dbReference type="FunFam" id="1.25.40.10:FF:000583">
    <property type="entry name" value="Tetratricopeptide-like helical"/>
    <property type="match status" value="1"/>
</dbReference>
<feature type="repeat" description="PPR" evidence="8">
    <location>
        <begin position="146"/>
        <end position="176"/>
    </location>
</feature>
<keyword evidence="3 10" id="KW-0812">Transmembrane</keyword>
<reference evidence="13" key="1">
    <citation type="journal article" date="2010" name="Nat. Biotechnol.">
        <title>Draft genome sequence of the oilseed species Ricinus communis.</title>
        <authorList>
            <person name="Chan A.P."/>
            <person name="Crabtree J."/>
            <person name="Zhao Q."/>
            <person name="Lorenzi H."/>
            <person name="Orvis J."/>
            <person name="Puiu D."/>
            <person name="Melake-Berhan A."/>
            <person name="Jones K.M."/>
            <person name="Redman J."/>
            <person name="Chen G."/>
            <person name="Cahoon E.B."/>
            <person name="Gedil M."/>
            <person name="Stanke M."/>
            <person name="Haas B.J."/>
            <person name="Wortman J.R."/>
            <person name="Fraser-Liggett C.M."/>
            <person name="Ravel J."/>
            <person name="Rabinowicz P.D."/>
        </authorList>
    </citation>
    <scope>NUCLEOTIDE SEQUENCE [LARGE SCALE GENOMIC DNA]</scope>
    <source>
        <strain evidence="13">cv. Hale</strain>
    </source>
</reference>
<dbReference type="Proteomes" id="UP000008311">
    <property type="component" value="Unassembled WGS sequence"/>
</dbReference>
<dbReference type="eggNOG" id="KOG1306">
    <property type="taxonomic scope" value="Eukaryota"/>
</dbReference>
<evidence type="ECO:0000256" key="9">
    <source>
        <dbReference type="SAM" id="MobiDB-lite"/>
    </source>
</evidence>
<evidence type="ECO:0000256" key="1">
    <source>
        <dbReference type="ARBA" id="ARBA00004127"/>
    </source>
</evidence>
<dbReference type="Gene3D" id="1.25.40.10">
    <property type="entry name" value="Tetratricopeptide repeat domain"/>
    <property type="match status" value="2"/>
</dbReference>
<dbReference type="GO" id="GO:0016020">
    <property type="term" value="C:membrane"/>
    <property type="evidence" value="ECO:0000318"/>
    <property type="project" value="GO_Central"/>
</dbReference>
<feature type="transmembrane region" description="Helical" evidence="10">
    <location>
        <begin position="987"/>
        <end position="1009"/>
    </location>
</feature>
<evidence type="ECO:0000256" key="5">
    <source>
        <dbReference type="ARBA" id="ARBA00022989"/>
    </source>
</evidence>
<comment type="subcellular location">
    <subcellularLocation>
        <location evidence="1">Endomembrane system</location>
        <topology evidence="1">Multi-pass membrane protein</topology>
    </subcellularLocation>
</comment>
<keyword evidence="5 10" id="KW-1133">Transmembrane helix</keyword>
<dbReference type="NCBIfam" id="TIGR00756">
    <property type="entry name" value="PPR"/>
    <property type="match status" value="2"/>
</dbReference>
<name>B9SAS2_RICCO</name>
<dbReference type="InterPro" id="IPR044880">
    <property type="entry name" value="NCX_ion-bd_dom_sf"/>
</dbReference>
<dbReference type="FunCoup" id="B9SAS2">
    <property type="interactions" value="378"/>
</dbReference>
<feature type="domain" description="Sodium/calcium exchanger membrane region" evidence="11">
    <location>
        <begin position="844"/>
        <end position="1007"/>
    </location>
</feature>
<feature type="transmembrane region" description="Helical" evidence="10">
    <location>
        <begin position="868"/>
        <end position="888"/>
    </location>
</feature>
<dbReference type="EMBL" id="EQ973909">
    <property type="protein sequence ID" value="EEF39276.1"/>
    <property type="molecule type" value="Genomic_DNA"/>
</dbReference>
<dbReference type="InterPro" id="IPR002885">
    <property type="entry name" value="PPR_rpt"/>
</dbReference>
<dbReference type="Pfam" id="PF13041">
    <property type="entry name" value="PPR_2"/>
    <property type="match status" value="2"/>
</dbReference>
<feature type="transmembrane region" description="Helical" evidence="10">
    <location>
        <begin position="644"/>
        <end position="663"/>
    </location>
</feature>
<dbReference type="InParanoid" id="B9SAS2"/>
<dbReference type="AlphaFoldDB" id="B9SAS2"/>
<evidence type="ECO:0000256" key="4">
    <source>
        <dbReference type="ARBA" id="ARBA00022737"/>
    </source>
</evidence>
<dbReference type="PANTHER" id="PTHR11878:SF65">
    <property type="entry name" value="NA_CA-EXCHANGE PROTEIN, ISOFORM G"/>
    <property type="match status" value="1"/>
</dbReference>
<feature type="repeat" description="PPR" evidence="8">
    <location>
        <begin position="177"/>
        <end position="211"/>
    </location>
</feature>
<keyword evidence="7 10" id="KW-0472">Membrane</keyword>
<dbReference type="PROSITE" id="PS51375">
    <property type="entry name" value="PPR"/>
    <property type="match status" value="3"/>
</dbReference>
<keyword evidence="4" id="KW-0677">Repeat</keyword>
<evidence type="ECO:0000313" key="12">
    <source>
        <dbReference type="EMBL" id="EEF39276.1"/>
    </source>
</evidence>
<evidence type="ECO:0000256" key="6">
    <source>
        <dbReference type="ARBA" id="ARBA00023065"/>
    </source>
</evidence>
<evidence type="ECO:0000256" key="3">
    <source>
        <dbReference type="ARBA" id="ARBA00022692"/>
    </source>
</evidence>
<feature type="transmembrane region" description="Helical" evidence="10">
    <location>
        <begin position="953"/>
        <end position="975"/>
    </location>
</feature>
<keyword evidence="6" id="KW-0406">Ion transport</keyword>
<dbReference type="eggNOG" id="KOG4197">
    <property type="taxonomic scope" value="Eukaryota"/>
</dbReference>
<dbReference type="Gene3D" id="1.20.1420.30">
    <property type="entry name" value="NCX, central ion-binding region"/>
    <property type="match status" value="2"/>
</dbReference>
<dbReference type="FunFam" id="1.25.40.10:FF:000348">
    <property type="entry name" value="Pentatricopeptide repeat-containing protein chloroplastic"/>
    <property type="match status" value="1"/>
</dbReference>
<dbReference type="Pfam" id="PF01535">
    <property type="entry name" value="PPR"/>
    <property type="match status" value="2"/>
</dbReference>
<feature type="transmembrane region" description="Helical" evidence="10">
    <location>
        <begin position="675"/>
        <end position="694"/>
    </location>
</feature>
<dbReference type="GO" id="GO:0055085">
    <property type="term" value="P:transmembrane transport"/>
    <property type="evidence" value="ECO:0007669"/>
    <property type="project" value="InterPro"/>
</dbReference>
<evidence type="ECO:0000313" key="13">
    <source>
        <dbReference type="Proteomes" id="UP000008311"/>
    </source>
</evidence>
<evidence type="ECO:0000256" key="8">
    <source>
        <dbReference type="PROSITE-ProRule" id="PRU00708"/>
    </source>
</evidence>
<feature type="domain" description="Sodium/calcium exchanger membrane region" evidence="11">
    <location>
        <begin position="521"/>
        <end position="692"/>
    </location>
</feature>
<evidence type="ECO:0000256" key="10">
    <source>
        <dbReference type="SAM" id="Phobius"/>
    </source>
</evidence>
<dbReference type="InterPro" id="IPR051171">
    <property type="entry name" value="CaCA"/>
</dbReference>
<dbReference type="Pfam" id="PF01699">
    <property type="entry name" value="Na_Ca_ex"/>
    <property type="match status" value="2"/>
</dbReference>
<dbReference type="GO" id="GO:0030001">
    <property type="term" value="P:metal ion transport"/>
    <property type="evidence" value="ECO:0000318"/>
    <property type="project" value="GO_Central"/>
</dbReference>
<gene>
    <name evidence="12" type="ORF">RCOM_1178350</name>
</gene>
<dbReference type="PANTHER" id="PTHR11878">
    <property type="entry name" value="SODIUM/CALCIUM EXCHANGER"/>
    <property type="match status" value="1"/>
</dbReference>
<feature type="transmembrane region" description="Helical" evidence="10">
    <location>
        <begin position="519"/>
        <end position="540"/>
    </location>
</feature>
<feature type="repeat" description="PPR" evidence="8">
    <location>
        <begin position="282"/>
        <end position="316"/>
    </location>
</feature>
<dbReference type="STRING" id="3988.B9SAS2"/>
<accession>B9SAS2</accession>
<evidence type="ECO:0000259" key="11">
    <source>
        <dbReference type="Pfam" id="PF01699"/>
    </source>
</evidence>